<evidence type="ECO:0000313" key="4">
    <source>
        <dbReference type="EMBL" id="KAK7027731.1"/>
    </source>
</evidence>
<dbReference type="InterPro" id="IPR038765">
    <property type="entry name" value="Papain-like_cys_pep_sf"/>
</dbReference>
<evidence type="ECO:0000256" key="2">
    <source>
        <dbReference type="SAM" id="MobiDB-lite"/>
    </source>
</evidence>
<dbReference type="Pfam" id="PF00443">
    <property type="entry name" value="UCH"/>
    <property type="match status" value="1"/>
</dbReference>
<dbReference type="InterPro" id="IPR001394">
    <property type="entry name" value="Peptidase_C19_UCH"/>
</dbReference>
<gene>
    <name evidence="4" type="ORF">R3P38DRAFT_949417</name>
</gene>
<feature type="region of interest" description="Disordered" evidence="2">
    <location>
        <begin position="1"/>
        <end position="22"/>
    </location>
</feature>
<keyword evidence="5" id="KW-1185">Reference proteome</keyword>
<name>A0AAW0BMK3_9AGAR</name>
<keyword evidence="1" id="KW-0175">Coiled coil</keyword>
<dbReference type="GO" id="GO:0016579">
    <property type="term" value="P:protein deubiquitination"/>
    <property type="evidence" value="ECO:0007669"/>
    <property type="project" value="InterPro"/>
</dbReference>
<feature type="compositionally biased region" description="Low complexity" evidence="2">
    <location>
        <begin position="200"/>
        <end position="220"/>
    </location>
</feature>
<sequence>MLNDCPSVIDLTGDDDELPPHSPRVLPPVMQASPNGFAEEDRVIPPSEGILREGNRKAYAAVVISALCSIPQVRQHCTRLQISDPPANNTEDRNLYHLMQTFTALSLGRMIVHLDHLDLLLKTWETSPQSGSLKCFHDIIVDLVQTAVDEQRVDTDSPTTLFDFAHTKYRIPPSGPPTSLHSPSLSHTVSIEVDPSSTESNLTSDFTSTSSSWNASPISSPKLSNHGNQNNDLFTHLSRTLNTYHVDGSSEHQLITQPSEVITFEINFSSPSSHQHNNNNADNVSLARAGASNNNSDTTTTSMLELPSEPFTFPTTIHLDRFLERNLDLANETREDARRIARELGRKVARRNEVGGDVTFGEESPLDAVRSAIYYYENVVKCDSLERLAVSQSAATKLKCILKRLEEEVRELDKQITALQSEMDGLWEEDTELMLHPYDLRTVLVHTGRKQIYSYVRDAKGVWWKWLDDSVIEVPEETVLSDPAGPYMLMYSRRQTESEMDEFMTWPAGFQRVAVSDKDSSASAIRMQK</sequence>
<proteinExistence type="predicted"/>
<dbReference type="SUPFAM" id="SSF54001">
    <property type="entry name" value="Cysteine proteinases"/>
    <property type="match status" value="1"/>
</dbReference>
<evidence type="ECO:0000259" key="3">
    <source>
        <dbReference type="Pfam" id="PF00443"/>
    </source>
</evidence>
<dbReference type="Gene3D" id="3.90.70.10">
    <property type="entry name" value="Cysteine proteinases"/>
    <property type="match status" value="1"/>
</dbReference>
<feature type="region of interest" description="Disordered" evidence="2">
    <location>
        <begin position="288"/>
        <end position="307"/>
    </location>
</feature>
<evidence type="ECO:0000313" key="5">
    <source>
        <dbReference type="Proteomes" id="UP001362999"/>
    </source>
</evidence>
<feature type="coiled-coil region" evidence="1">
    <location>
        <begin position="388"/>
        <end position="422"/>
    </location>
</feature>
<feature type="domain" description="Peptidase C19 ubiquitin carboxyl-terminal hydrolase" evidence="3">
    <location>
        <begin position="309"/>
        <end position="491"/>
    </location>
</feature>
<feature type="region of interest" description="Disordered" evidence="2">
    <location>
        <begin position="194"/>
        <end position="227"/>
    </location>
</feature>
<organism evidence="4 5">
    <name type="scientific">Favolaschia claudopus</name>
    <dbReference type="NCBI Taxonomy" id="2862362"/>
    <lineage>
        <taxon>Eukaryota</taxon>
        <taxon>Fungi</taxon>
        <taxon>Dikarya</taxon>
        <taxon>Basidiomycota</taxon>
        <taxon>Agaricomycotina</taxon>
        <taxon>Agaricomycetes</taxon>
        <taxon>Agaricomycetidae</taxon>
        <taxon>Agaricales</taxon>
        <taxon>Marasmiineae</taxon>
        <taxon>Mycenaceae</taxon>
        <taxon>Favolaschia</taxon>
    </lineage>
</organism>
<comment type="caution">
    <text evidence="4">The sequence shown here is derived from an EMBL/GenBank/DDBJ whole genome shotgun (WGS) entry which is preliminary data.</text>
</comment>
<dbReference type="EMBL" id="JAWWNJ010000029">
    <property type="protein sequence ID" value="KAK7027731.1"/>
    <property type="molecule type" value="Genomic_DNA"/>
</dbReference>
<feature type="compositionally biased region" description="Low complexity" evidence="2">
    <location>
        <begin position="292"/>
        <end position="302"/>
    </location>
</feature>
<accession>A0AAW0BMK3</accession>
<dbReference type="Proteomes" id="UP001362999">
    <property type="component" value="Unassembled WGS sequence"/>
</dbReference>
<protein>
    <recommendedName>
        <fullName evidence="3">Peptidase C19 ubiquitin carboxyl-terminal hydrolase domain-containing protein</fullName>
    </recommendedName>
</protein>
<dbReference type="GO" id="GO:0004843">
    <property type="term" value="F:cysteine-type deubiquitinase activity"/>
    <property type="evidence" value="ECO:0007669"/>
    <property type="project" value="InterPro"/>
</dbReference>
<dbReference type="AlphaFoldDB" id="A0AAW0BMK3"/>
<reference evidence="4 5" key="1">
    <citation type="journal article" date="2024" name="J Genomics">
        <title>Draft genome sequencing and assembly of Favolaschia claudopus CIRM-BRFM 2984 isolated from oak limbs.</title>
        <authorList>
            <person name="Navarro D."/>
            <person name="Drula E."/>
            <person name="Chaduli D."/>
            <person name="Cazenave R."/>
            <person name="Ahrendt S."/>
            <person name="Wang J."/>
            <person name="Lipzen A."/>
            <person name="Daum C."/>
            <person name="Barry K."/>
            <person name="Grigoriev I.V."/>
            <person name="Favel A."/>
            <person name="Rosso M.N."/>
            <person name="Martin F."/>
        </authorList>
    </citation>
    <scope>NUCLEOTIDE SEQUENCE [LARGE SCALE GENOMIC DNA]</scope>
    <source>
        <strain evidence="4 5">CIRM-BRFM 2984</strain>
    </source>
</reference>
<evidence type="ECO:0000256" key="1">
    <source>
        <dbReference type="SAM" id="Coils"/>
    </source>
</evidence>